<feature type="region of interest" description="Disordered" evidence="9">
    <location>
        <begin position="396"/>
        <end position="428"/>
    </location>
</feature>
<evidence type="ECO:0000256" key="8">
    <source>
        <dbReference type="RuleBase" id="RU004560"/>
    </source>
</evidence>
<dbReference type="PIRSF" id="PIRSF006698">
    <property type="entry name" value="Septin"/>
    <property type="match status" value="1"/>
</dbReference>
<dbReference type="CDD" id="cd01850">
    <property type="entry name" value="CDC_Septin"/>
    <property type="match status" value="1"/>
</dbReference>
<feature type="domain" description="Septin-type G" evidence="10">
    <location>
        <begin position="35"/>
        <end position="308"/>
    </location>
</feature>
<dbReference type="GO" id="GO:0032154">
    <property type="term" value="C:cleavage furrow"/>
    <property type="evidence" value="ECO:0007669"/>
    <property type="project" value="UniProtKB-SubCell"/>
</dbReference>
<accession>A0A914Z5X4</accession>
<evidence type="ECO:0000256" key="1">
    <source>
        <dbReference type="ARBA" id="ARBA00004626"/>
    </source>
</evidence>
<evidence type="ECO:0000313" key="11">
    <source>
        <dbReference type="Proteomes" id="UP000887577"/>
    </source>
</evidence>
<dbReference type="PANTHER" id="PTHR18884">
    <property type="entry name" value="SEPTIN"/>
    <property type="match status" value="1"/>
</dbReference>
<keyword evidence="11" id="KW-1185">Reference proteome</keyword>
<dbReference type="GO" id="GO:0005525">
    <property type="term" value="F:GTP binding"/>
    <property type="evidence" value="ECO:0007669"/>
    <property type="project" value="UniProtKB-UniRule"/>
</dbReference>
<evidence type="ECO:0000256" key="7">
    <source>
        <dbReference type="PIRNR" id="PIRNR006698"/>
    </source>
</evidence>
<keyword evidence="3 8" id="KW-0547">Nucleotide-binding</keyword>
<evidence type="ECO:0000256" key="6">
    <source>
        <dbReference type="ARBA" id="ARBA00023306"/>
    </source>
</evidence>
<dbReference type="Proteomes" id="UP000887577">
    <property type="component" value="Unplaced"/>
</dbReference>
<dbReference type="InterPro" id="IPR030379">
    <property type="entry name" value="G_SEPTIN_dom"/>
</dbReference>
<keyword evidence="5 8" id="KW-0342">GTP-binding</keyword>
<proteinExistence type="inferred from homology"/>
<dbReference type="WBParaSite" id="PSU_v2.g7348.t1">
    <property type="protein sequence ID" value="PSU_v2.g7348.t1"/>
    <property type="gene ID" value="PSU_v2.g7348"/>
</dbReference>
<comment type="similarity">
    <text evidence="7 8">Belongs to the TRAFAC class TrmE-Era-EngA-EngB-Septin-like GTPase superfamily. Septin GTPase family.</text>
</comment>
<comment type="subcellular location">
    <subcellularLocation>
        <location evidence="1">Cleavage furrow</location>
    </subcellularLocation>
</comment>
<dbReference type="Gene3D" id="3.40.50.300">
    <property type="entry name" value="P-loop containing nucleotide triphosphate hydrolases"/>
    <property type="match status" value="1"/>
</dbReference>
<evidence type="ECO:0000256" key="2">
    <source>
        <dbReference type="ARBA" id="ARBA00022618"/>
    </source>
</evidence>
<dbReference type="InterPro" id="IPR027417">
    <property type="entry name" value="P-loop_NTPase"/>
</dbReference>
<dbReference type="PROSITE" id="PS51719">
    <property type="entry name" value="G_SEPTIN"/>
    <property type="match status" value="1"/>
</dbReference>
<dbReference type="GO" id="GO:0051301">
    <property type="term" value="P:cell division"/>
    <property type="evidence" value="ECO:0007669"/>
    <property type="project" value="UniProtKB-KW"/>
</dbReference>
<keyword evidence="4" id="KW-0175">Coiled coil</keyword>
<evidence type="ECO:0000256" key="9">
    <source>
        <dbReference type="SAM" id="MobiDB-lite"/>
    </source>
</evidence>
<dbReference type="SUPFAM" id="SSF52540">
    <property type="entry name" value="P-loop containing nucleoside triphosphate hydrolases"/>
    <property type="match status" value="1"/>
</dbReference>
<keyword evidence="2" id="KW-0132">Cell division</keyword>
<dbReference type="FunFam" id="3.40.50.300:FF:000162">
    <property type="entry name" value="septin-7 isoform X1"/>
    <property type="match status" value="1"/>
</dbReference>
<reference evidence="12" key="1">
    <citation type="submission" date="2022-11" db="UniProtKB">
        <authorList>
            <consortium name="WormBaseParasite"/>
        </authorList>
    </citation>
    <scope>IDENTIFICATION</scope>
</reference>
<dbReference type="AlphaFoldDB" id="A0A914Z5X4"/>
<organism evidence="11 12">
    <name type="scientific">Panagrolaimus superbus</name>
    <dbReference type="NCBI Taxonomy" id="310955"/>
    <lineage>
        <taxon>Eukaryota</taxon>
        <taxon>Metazoa</taxon>
        <taxon>Ecdysozoa</taxon>
        <taxon>Nematoda</taxon>
        <taxon>Chromadorea</taxon>
        <taxon>Rhabditida</taxon>
        <taxon>Tylenchina</taxon>
        <taxon>Panagrolaimomorpha</taxon>
        <taxon>Panagrolaimoidea</taxon>
        <taxon>Panagrolaimidae</taxon>
        <taxon>Panagrolaimus</taxon>
    </lineage>
</organism>
<name>A0A914Z5X4_9BILA</name>
<evidence type="ECO:0000256" key="3">
    <source>
        <dbReference type="ARBA" id="ARBA00022741"/>
    </source>
</evidence>
<evidence type="ECO:0000313" key="12">
    <source>
        <dbReference type="WBParaSite" id="PSU_v2.g7348.t1"/>
    </source>
</evidence>
<protein>
    <recommendedName>
        <fullName evidence="7">Septin</fullName>
    </recommendedName>
</protein>
<evidence type="ECO:0000256" key="5">
    <source>
        <dbReference type="ARBA" id="ARBA00023134"/>
    </source>
</evidence>
<evidence type="ECO:0000259" key="10">
    <source>
        <dbReference type="PROSITE" id="PS51719"/>
    </source>
</evidence>
<dbReference type="Pfam" id="PF00735">
    <property type="entry name" value="Septin"/>
    <property type="match status" value="1"/>
</dbReference>
<dbReference type="InterPro" id="IPR016491">
    <property type="entry name" value="Septin"/>
</dbReference>
<dbReference type="GO" id="GO:0005856">
    <property type="term" value="C:cytoskeleton"/>
    <property type="evidence" value="ECO:0007669"/>
    <property type="project" value="UniProtKB-ARBA"/>
</dbReference>
<keyword evidence="6" id="KW-0131">Cell cycle</keyword>
<sequence length="428" mass="49092">MVVDIQREPSQASTKSEFMGFANFPNQVFRRCIKNGFHFTIMVVGQSGLGKSTFTNSLFLSEVYDVKPHQMPIPSTVKIDSKTVCLVENDVKLYMTFVDTPGFGDAVDNSNCWDPIINFVDQRFADYLAEETKIERPENIADNRVHLCFYFIAPTGHGLKELDIEFMKALQDRVNIVPIIAKADTLTHQEMLTFKQNILKDLDTHEIRIYKFPDQEGTIVGIKNAPTKCEDNRKRIPFAVVGSNKVIDIGSKRTRVREYPWGTVEVENLAHNDFLALRDIVIRSNLVDLINVTRDIHYENFRYKQMCKGAKGNLERDPFTQLEEERRTVEKEAAEVRRTKEKIFAEKVADREHKLADRGKALDEQEKENRRILHEKHGMLQKSLEELSEFRRAAGINDSGSSIGHIGRNSPPDGKKKKSSTLNIFNRN</sequence>
<evidence type="ECO:0000256" key="4">
    <source>
        <dbReference type="ARBA" id="ARBA00023054"/>
    </source>
</evidence>